<gene>
    <name evidence="2" type="ORF">GCM10009675_45370</name>
</gene>
<evidence type="ECO:0000313" key="3">
    <source>
        <dbReference type="Proteomes" id="UP001500467"/>
    </source>
</evidence>
<sequence length="378" mass="41334">MNVEISDPRFDPEPSGWASFVGSHGLHPVWRYPLMRLEAWTARNPPVLAVVREHGRVVGGLQVMVCRSWRTGRFGPPAPRLARWRPRWAEVYLPLHSGYPAAAFHPDADARAAVREFERALVRWAGPGLLGVLYRAMTADLAGAMAGPGRPCREIDPAAVLNPPATFEAWRAHLDDDVRATIDAIDADPEVCTDVGAGRSDLDPTELAALLNAHRARQDARAWAGGQRSRFAGLHLDTRSPVSPAYLESLLRRSNVLTRTYRTPAGRLLGFSTMINDRAAAAFHHWAALPKADGGVPGLHRHAYAQAVAKAVERRATTLTAGRAMLEEKAALGFRDVRELHTVAAPRPLLGDRRGPQAAPPRETPQRTTTPARTGRTT</sequence>
<feature type="compositionally biased region" description="Low complexity" evidence="1">
    <location>
        <begin position="366"/>
        <end position="378"/>
    </location>
</feature>
<dbReference type="EMBL" id="BAAALM010000016">
    <property type="protein sequence ID" value="GAA1217836.1"/>
    <property type="molecule type" value="Genomic_DNA"/>
</dbReference>
<proteinExistence type="predicted"/>
<dbReference type="Proteomes" id="UP001500467">
    <property type="component" value="Unassembled WGS sequence"/>
</dbReference>
<name>A0ABP4GE34_9PSEU</name>
<evidence type="ECO:0000256" key="1">
    <source>
        <dbReference type="SAM" id="MobiDB-lite"/>
    </source>
</evidence>
<protein>
    <recommendedName>
        <fullName evidence="4">BioF2-like acetyltransferase domain-containing protein</fullName>
    </recommendedName>
</protein>
<dbReference type="RefSeq" id="WP_253855297.1">
    <property type="nucleotide sequence ID" value="NZ_BAAALM010000016.1"/>
</dbReference>
<reference evidence="3" key="1">
    <citation type="journal article" date="2019" name="Int. J. Syst. Evol. Microbiol.">
        <title>The Global Catalogue of Microorganisms (GCM) 10K type strain sequencing project: providing services to taxonomists for standard genome sequencing and annotation.</title>
        <authorList>
            <consortium name="The Broad Institute Genomics Platform"/>
            <consortium name="The Broad Institute Genome Sequencing Center for Infectious Disease"/>
            <person name="Wu L."/>
            <person name="Ma J."/>
        </authorList>
    </citation>
    <scope>NUCLEOTIDE SEQUENCE [LARGE SCALE GENOMIC DNA]</scope>
    <source>
        <strain evidence="3">JCM 13022</strain>
    </source>
</reference>
<feature type="region of interest" description="Disordered" evidence="1">
    <location>
        <begin position="345"/>
        <end position="378"/>
    </location>
</feature>
<accession>A0ABP4GE34</accession>
<comment type="caution">
    <text evidence="2">The sequence shown here is derived from an EMBL/GenBank/DDBJ whole genome shotgun (WGS) entry which is preliminary data.</text>
</comment>
<keyword evidence="3" id="KW-1185">Reference proteome</keyword>
<evidence type="ECO:0008006" key="4">
    <source>
        <dbReference type="Google" id="ProtNLM"/>
    </source>
</evidence>
<organism evidence="2 3">
    <name type="scientific">Prauserella alba</name>
    <dbReference type="NCBI Taxonomy" id="176898"/>
    <lineage>
        <taxon>Bacteria</taxon>
        <taxon>Bacillati</taxon>
        <taxon>Actinomycetota</taxon>
        <taxon>Actinomycetes</taxon>
        <taxon>Pseudonocardiales</taxon>
        <taxon>Pseudonocardiaceae</taxon>
        <taxon>Prauserella</taxon>
    </lineage>
</organism>
<evidence type="ECO:0000313" key="2">
    <source>
        <dbReference type="EMBL" id="GAA1217836.1"/>
    </source>
</evidence>